<evidence type="ECO:0000256" key="1">
    <source>
        <dbReference type="ARBA" id="ARBA00004123"/>
    </source>
</evidence>
<sequence length="688" mass="79635">MNNAVNGNHSNKNSPTEEEGLGKWKVVEVLGTGKYGKVSLWKHEETGHRLAMKECSKELDEKMMVHWRREVEIIQTLHHEGLVKVDKQAQIGKCGSENSEIRRLPLEYCNGGDLRKILRKSEHCCGLEEYWVRELLRQLSSAIEYLHNNKIMHRDIKPENIILHHDHKTKNVCYKLTDFGYAVRWELEPCAREFVGTAQYLAPEMLSNKEYSHTIDYWCFGTVVFECITGHRPFVPTLAIPQWFEVVNKKQSDHICAVKLTTGIYMKINMDRWLMWMLLLDPNLRGGPLQDDNRIHCFSALEEILDTKIIHIYSIHGNKHTAIPVLDEDDDLCKLQQEIGTNCGIVVDSQLLLLPNGDTADLNTVIEGYWMDMSPDKSLVFVFNSNHAQSEDSEALVSDWIDGIMPSIVKAIKDEDTHVPYMQLKYIYRSAVYFCQKLNFHYERVTQGYGAIINHLTKLKSDLSQKKLTLLATYHKYLGKLEVFKDSLEQDLQSYQEQSASGIESEKIYNSWLKSRKEFDRIEKVGQNTNISEFIHSTDVLQDRLLKEIDTHQVDACHKQIQHLKTEALKLLHGLLQIPKDQRDKVFSCSKMSSVINRSMKAWKKYYKYMDASISVVLKLVRKVSYLDAELELVLQQFEKGGQDLMRLHQKRQNDVWTLLKLQSQVVAAVTNLNHNSNNDTKLSIVRV</sequence>
<dbReference type="InterPro" id="IPR011009">
    <property type="entry name" value="Kinase-like_dom_sf"/>
</dbReference>
<evidence type="ECO:0000259" key="13">
    <source>
        <dbReference type="PROSITE" id="PS50011"/>
    </source>
</evidence>
<evidence type="ECO:0000256" key="10">
    <source>
        <dbReference type="ARBA" id="ARBA00022840"/>
    </source>
</evidence>
<dbReference type="Pfam" id="PF00069">
    <property type="entry name" value="Pkinase"/>
    <property type="match status" value="1"/>
</dbReference>
<keyword evidence="4" id="KW-0963">Cytoplasm</keyword>
<evidence type="ECO:0000256" key="11">
    <source>
        <dbReference type="ARBA" id="ARBA00023242"/>
    </source>
</evidence>
<evidence type="ECO:0000256" key="7">
    <source>
        <dbReference type="ARBA" id="ARBA00022679"/>
    </source>
</evidence>
<evidence type="ECO:0000256" key="6">
    <source>
        <dbReference type="ARBA" id="ARBA00022553"/>
    </source>
</evidence>
<dbReference type="PANTHER" id="PTHR22969:SF17">
    <property type="entry name" value="INHIBITOR OF NUCLEAR FACTOR KAPPA-B KINASE SUBUNIT BETA"/>
    <property type="match status" value="1"/>
</dbReference>
<proteinExistence type="predicted"/>
<keyword evidence="7" id="KW-0808">Transferase</keyword>
<dbReference type="InterPro" id="IPR051180">
    <property type="entry name" value="IKK"/>
</dbReference>
<reference evidence="15" key="1">
    <citation type="submission" date="2025-08" db="UniProtKB">
        <authorList>
            <consortium name="RefSeq"/>
        </authorList>
    </citation>
    <scope>IDENTIFICATION</scope>
    <source>
        <tissue evidence="15">Testes</tissue>
    </source>
</reference>
<dbReference type="InterPro" id="IPR041185">
    <property type="entry name" value="IKBKB_SDD"/>
</dbReference>
<dbReference type="GeneID" id="100375591"/>
<keyword evidence="11" id="KW-0539">Nucleus</keyword>
<dbReference type="InterPro" id="IPR046375">
    <property type="entry name" value="IKBKB_SDD_sf"/>
</dbReference>
<evidence type="ECO:0000256" key="2">
    <source>
        <dbReference type="ARBA" id="ARBA00004496"/>
    </source>
</evidence>
<evidence type="ECO:0000313" key="15">
    <source>
        <dbReference type="RefSeq" id="XP_006821705.1"/>
    </source>
</evidence>
<keyword evidence="14" id="KW-1185">Reference proteome</keyword>
<dbReference type="PANTHER" id="PTHR22969">
    <property type="entry name" value="IKB KINASE"/>
    <property type="match status" value="1"/>
</dbReference>
<dbReference type="Gene3D" id="3.10.20.90">
    <property type="entry name" value="Phosphatidylinositol 3-kinase Catalytic Subunit, Chain A, domain 1"/>
    <property type="match status" value="1"/>
</dbReference>
<dbReference type="SUPFAM" id="SSF56112">
    <property type="entry name" value="Protein kinase-like (PK-like)"/>
    <property type="match status" value="1"/>
</dbReference>
<dbReference type="Gene3D" id="1.10.510.10">
    <property type="entry name" value="Transferase(Phosphotransferase) domain 1"/>
    <property type="match status" value="1"/>
</dbReference>
<keyword evidence="8" id="KW-0547">Nucleotide-binding</keyword>
<dbReference type="Proteomes" id="UP000694865">
    <property type="component" value="Unplaced"/>
</dbReference>
<dbReference type="Gene3D" id="1.20.1270.250">
    <property type="match status" value="1"/>
</dbReference>
<evidence type="ECO:0000256" key="3">
    <source>
        <dbReference type="ARBA" id="ARBA00012442"/>
    </source>
</evidence>
<dbReference type="Pfam" id="PF18397">
    <property type="entry name" value="IKBKB_SDD"/>
    <property type="match status" value="1"/>
</dbReference>
<evidence type="ECO:0000313" key="14">
    <source>
        <dbReference type="Proteomes" id="UP000694865"/>
    </source>
</evidence>
<dbReference type="InterPro" id="IPR008271">
    <property type="entry name" value="Ser/Thr_kinase_AS"/>
</dbReference>
<protein>
    <recommendedName>
        <fullName evidence="3">IkappaB kinase</fullName>
        <ecNumber evidence="3">2.7.11.10</ecNumber>
    </recommendedName>
</protein>
<comment type="subcellular location">
    <subcellularLocation>
        <location evidence="2">Cytoplasm</location>
    </subcellularLocation>
    <subcellularLocation>
        <location evidence="1">Nucleus</location>
    </subcellularLocation>
</comment>
<accession>A0ABM0MNW4</accession>
<dbReference type="SMART" id="SM00220">
    <property type="entry name" value="S_TKc"/>
    <property type="match status" value="1"/>
</dbReference>
<keyword evidence="9" id="KW-0418">Kinase</keyword>
<dbReference type="InterPro" id="IPR000719">
    <property type="entry name" value="Prot_kinase_dom"/>
</dbReference>
<dbReference type="RefSeq" id="XP_006821705.1">
    <property type="nucleotide sequence ID" value="XM_006821642.1"/>
</dbReference>
<evidence type="ECO:0000256" key="12">
    <source>
        <dbReference type="ARBA" id="ARBA00048789"/>
    </source>
</evidence>
<evidence type="ECO:0000256" key="5">
    <source>
        <dbReference type="ARBA" id="ARBA00022527"/>
    </source>
</evidence>
<comment type="catalytic activity">
    <reaction evidence="12">
        <text>L-seryl-[I-kappa-B protein] + ATP = O-phospho-L-seryl-[I-kappa-B protein] + ADP + H(+)</text>
        <dbReference type="Rhea" id="RHEA:19073"/>
        <dbReference type="Rhea" id="RHEA-COMP:13698"/>
        <dbReference type="Rhea" id="RHEA-COMP:13699"/>
        <dbReference type="ChEBI" id="CHEBI:15378"/>
        <dbReference type="ChEBI" id="CHEBI:29999"/>
        <dbReference type="ChEBI" id="CHEBI:30616"/>
        <dbReference type="ChEBI" id="CHEBI:83421"/>
        <dbReference type="ChEBI" id="CHEBI:456216"/>
        <dbReference type="EC" id="2.7.11.10"/>
    </reaction>
</comment>
<dbReference type="EC" id="2.7.11.10" evidence="3"/>
<feature type="domain" description="Protein kinase" evidence="13">
    <location>
        <begin position="24"/>
        <end position="299"/>
    </location>
</feature>
<organism evidence="14 15">
    <name type="scientific">Saccoglossus kowalevskii</name>
    <name type="common">Acorn worm</name>
    <dbReference type="NCBI Taxonomy" id="10224"/>
    <lineage>
        <taxon>Eukaryota</taxon>
        <taxon>Metazoa</taxon>
        <taxon>Hemichordata</taxon>
        <taxon>Enteropneusta</taxon>
        <taxon>Harrimaniidae</taxon>
        <taxon>Saccoglossus</taxon>
    </lineage>
</organism>
<keyword evidence="5" id="KW-0723">Serine/threonine-protein kinase</keyword>
<evidence type="ECO:0000256" key="4">
    <source>
        <dbReference type="ARBA" id="ARBA00022490"/>
    </source>
</evidence>
<dbReference type="PROSITE" id="PS50011">
    <property type="entry name" value="PROTEIN_KINASE_DOM"/>
    <property type="match status" value="1"/>
</dbReference>
<keyword evidence="10" id="KW-0067">ATP-binding</keyword>
<gene>
    <name evidence="15" type="primary">LOC100375591</name>
</gene>
<name>A0ABM0MNW4_SACKO</name>
<evidence type="ECO:0000256" key="9">
    <source>
        <dbReference type="ARBA" id="ARBA00022777"/>
    </source>
</evidence>
<dbReference type="PROSITE" id="PS00108">
    <property type="entry name" value="PROTEIN_KINASE_ST"/>
    <property type="match status" value="1"/>
</dbReference>
<evidence type="ECO:0000256" key="8">
    <source>
        <dbReference type="ARBA" id="ARBA00022741"/>
    </source>
</evidence>
<keyword evidence="6" id="KW-0597">Phosphoprotein</keyword>